<dbReference type="Gene3D" id="3.40.50.10610">
    <property type="entry name" value="ABC-type transport auxiliary lipoprotein component"/>
    <property type="match status" value="1"/>
</dbReference>
<accession>A0A059XVB0</accession>
<dbReference type="EMBL" id="CP007243">
    <property type="protein sequence ID" value="AIA30758.1"/>
    <property type="molecule type" value="Genomic_DNA"/>
</dbReference>
<protein>
    <recommendedName>
        <fullName evidence="4">Lipoprotein</fullName>
    </recommendedName>
</protein>
<dbReference type="HOGENOM" id="CLU_105029_0_0_0"/>
<evidence type="ECO:0008006" key="4">
    <source>
        <dbReference type="Google" id="ProtNLM"/>
    </source>
</evidence>
<reference evidence="2 3" key="2">
    <citation type="journal article" date="2015" name="Biomed. Res. Int.">
        <title>Effects of Arsenite Resistance on the Growth and Functional Gene Expression of Leptospirillum ferriphilum and Acidithiobacillus thiooxidans in Pure Culture and Coculture.</title>
        <authorList>
            <person name="Jiang H."/>
            <person name="Liang Y."/>
            <person name="Yin H."/>
            <person name="Xiao Y."/>
            <person name="Guo X."/>
            <person name="Xu Y."/>
            <person name="Hu Q."/>
            <person name="Liu H."/>
            <person name="Liu X."/>
        </authorList>
    </citation>
    <scope>NUCLEOTIDE SEQUENCE [LARGE SCALE GENOMIC DNA]</scope>
    <source>
        <strain evidence="2 3">YSK</strain>
    </source>
</reference>
<reference evidence="3" key="1">
    <citation type="submission" date="2014-02" db="EMBL/GenBank/DDBJ databases">
        <title>Complete genome sequence and comparative genomic analysis of the nitrogen-fixing bacterium Leptospirillum ferriphilum YSK.</title>
        <authorList>
            <person name="Guo X."/>
            <person name="Yin H."/>
            <person name="Liang Y."/>
            <person name="Hu Q."/>
            <person name="Ma L."/>
            <person name="Xiao Y."/>
            <person name="Zhang X."/>
            <person name="Qiu G."/>
            <person name="Liu X."/>
        </authorList>
    </citation>
    <scope>NUCLEOTIDE SEQUENCE [LARGE SCALE GENOMIC DNA]</scope>
    <source>
        <strain evidence="3">YSK</strain>
    </source>
</reference>
<dbReference type="Proteomes" id="UP000027059">
    <property type="component" value="Chromosome"/>
</dbReference>
<gene>
    <name evidence="2" type="ORF">Y981_08230</name>
</gene>
<sequence length="185" mass="20399">MISKSSPWKTLMAVLLVCGTFFQAGCSTVRSENSDPIDHLFVLLLPFKNLTSTPNAGKAISALFVSSITVHRAMYLSSSDTGTTKELAKMAESGTLPENILEPLARQHIDAVLFGNVTEYEYRSGLSTEPIVGFTWKMISTRTGRTVWAGAVSKVDSCFWVCHDTLSEFARNLVDVEIEKRLSEE</sequence>
<keyword evidence="1" id="KW-0732">Signal</keyword>
<evidence type="ECO:0000256" key="1">
    <source>
        <dbReference type="SAM" id="SignalP"/>
    </source>
</evidence>
<feature type="chain" id="PRO_5001584951" description="Lipoprotein" evidence="1">
    <location>
        <begin position="25"/>
        <end position="185"/>
    </location>
</feature>
<dbReference type="AlphaFoldDB" id="A0A059XVB0"/>
<dbReference type="OrthoDB" id="9810243at2"/>
<proteinExistence type="predicted"/>
<keyword evidence="3" id="KW-1185">Reference proteome</keyword>
<feature type="signal peptide" evidence="1">
    <location>
        <begin position="1"/>
        <end position="24"/>
    </location>
</feature>
<name>A0A059XVB0_9BACT</name>
<organism evidence="2 3">
    <name type="scientific">Leptospirillum ferriphilum YSK</name>
    <dbReference type="NCBI Taxonomy" id="1441628"/>
    <lineage>
        <taxon>Bacteria</taxon>
        <taxon>Pseudomonadati</taxon>
        <taxon>Nitrospirota</taxon>
        <taxon>Nitrospiria</taxon>
        <taxon>Nitrospirales</taxon>
        <taxon>Nitrospiraceae</taxon>
        <taxon>Leptospirillum</taxon>
    </lineage>
</organism>
<dbReference type="KEGG" id="lfp:Y981_08230"/>
<evidence type="ECO:0000313" key="3">
    <source>
        <dbReference type="Proteomes" id="UP000027059"/>
    </source>
</evidence>
<evidence type="ECO:0000313" key="2">
    <source>
        <dbReference type="EMBL" id="AIA30758.1"/>
    </source>
</evidence>